<evidence type="ECO:0000313" key="5">
    <source>
        <dbReference type="EMBL" id="KAI6651570.1"/>
    </source>
</evidence>
<reference evidence="5 6" key="1">
    <citation type="journal article" date="2023" name="BMC Biol.">
        <title>The compact genome of the sponge Oopsacas minuta (Hexactinellida) is lacking key metazoan core genes.</title>
        <authorList>
            <person name="Santini S."/>
            <person name="Schenkelaars Q."/>
            <person name="Jourda C."/>
            <person name="Duchesne M."/>
            <person name="Belahbib H."/>
            <person name="Rocher C."/>
            <person name="Selva M."/>
            <person name="Riesgo A."/>
            <person name="Vervoort M."/>
            <person name="Leys S.P."/>
            <person name="Kodjabachian L."/>
            <person name="Le Bivic A."/>
            <person name="Borchiellini C."/>
            <person name="Claverie J.M."/>
            <person name="Renard E."/>
        </authorList>
    </citation>
    <scope>NUCLEOTIDE SEQUENCE [LARGE SCALE GENOMIC DNA]</scope>
    <source>
        <strain evidence="5">SPO-2</strain>
    </source>
</reference>
<dbReference type="AlphaFoldDB" id="A0AAV7JRY2"/>
<evidence type="ECO:0000313" key="6">
    <source>
        <dbReference type="Proteomes" id="UP001165289"/>
    </source>
</evidence>
<dbReference type="InterPro" id="IPR036322">
    <property type="entry name" value="WD40_repeat_dom_sf"/>
</dbReference>
<dbReference type="Proteomes" id="UP001165289">
    <property type="component" value="Unassembled WGS sequence"/>
</dbReference>
<dbReference type="PANTHER" id="PTHR19869">
    <property type="entry name" value="SPERMATID WD-REPEAT PROTEIN"/>
    <property type="match status" value="1"/>
</dbReference>
<dbReference type="InterPro" id="IPR040066">
    <property type="entry name" value="WDR31"/>
</dbReference>
<keyword evidence="2" id="KW-0677">Repeat</keyword>
<dbReference type="PROSITE" id="PS50082">
    <property type="entry name" value="WD_REPEATS_2"/>
    <property type="match status" value="3"/>
</dbReference>
<dbReference type="PROSITE" id="PS00678">
    <property type="entry name" value="WD_REPEATS_1"/>
    <property type="match status" value="2"/>
</dbReference>
<dbReference type="InterPro" id="IPR015943">
    <property type="entry name" value="WD40/YVTN_repeat-like_dom_sf"/>
</dbReference>
<dbReference type="InterPro" id="IPR019775">
    <property type="entry name" value="WD40_repeat_CS"/>
</dbReference>
<protein>
    <submittedName>
        <fullName evidence="5">WD repeat-containing protein 31 isoform X1</fullName>
    </submittedName>
</protein>
<dbReference type="PROSITE" id="PS50294">
    <property type="entry name" value="WD_REPEATS_REGION"/>
    <property type="match status" value="2"/>
</dbReference>
<evidence type="ECO:0000256" key="2">
    <source>
        <dbReference type="ARBA" id="ARBA00022737"/>
    </source>
</evidence>
<feature type="repeat" description="WD" evidence="3">
    <location>
        <begin position="83"/>
        <end position="124"/>
    </location>
</feature>
<sequence length="358" mass="39884">MGQNASSKFPSNQDDPFLNPDKETTSSPVELDPTPKPKSVSMLDYSGPYFSSIFVQNSDSLVLGGTDGNLFYYSQNPPNVCRLNGHTNDITSLAFDSSLSLVASGSRDEYICLWDVSKIAEDKTKHRSYPINNLHGHELTVTALAIDQSQLFSGSRDNTVCLWDLNTGSCLNRCSIPRNLVTCVKWIPGERCVLQSSEDKHLRVWDTRTMDVVQNLLHPQCLLTACDVSQDGRSFYTSSRGPVENSATATRWDRYTGAVLREYPHLSDNLNTCHLCNELNCLITASNGGSLYFWDVEKGVLLFEKKYYSGPIYSIHRMPGHSDVLCSTHNRGIQIFSFNKSTLGPLQPTSFLIKASIQ</sequence>
<evidence type="ECO:0000256" key="1">
    <source>
        <dbReference type="ARBA" id="ARBA00022574"/>
    </source>
</evidence>
<gene>
    <name evidence="5" type="ORF">LOD99_5178</name>
</gene>
<feature type="repeat" description="WD" evidence="3">
    <location>
        <begin position="181"/>
        <end position="215"/>
    </location>
</feature>
<keyword evidence="6" id="KW-1185">Reference proteome</keyword>
<name>A0AAV7JRY2_9METZ</name>
<dbReference type="PRINTS" id="PR00320">
    <property type="entry name" value="GPROTEINBRPT"/>
</dbReference>
<dbReference type="InterPro" id="IPR001680">
    <property type="entry name" value="WD40_rpt"/>
</dbReference>
<accession>A0AAV7JRY2</accession>
<proteinExistence type="predicted"/>
<dbReference type="PANTHER" id="PTHR19869:SF1">
    <property type="entry name" value="WD REPEAT-CONTAINING PROTEIN 31"/>
    <property type="match status" value="1"/>
</dbReference>
<evidence type="ECO:0000256" key="4">
    <source>
        <dbReference type="SAM" id="MobiDB-lite"/>
    </source>
</evidence>
<comment type="caution">
    <text evidence="5">The sequence shown here is derived from an EMBL/GenBank/DDBJ whole genome shotgun (WGS) entry which is preliminary data.</text>
</comment>
<keyword evidence="1 3" id="KW-0853">WD repeat</keyword>
<dbReference type="InterPro" id="IPR020472">
    <property type="entry name" value="WD40_PAC1"/>
</dbReference>
<dbReference type="Pfam" id="PF00400">
    <property type="entry name" value="WD40"/>
    <property type="match status" value="3"/>
</dbReference>
<dbReference type="SMART" id="SM00320">
    <property type="entry name" value="WD40"/>
    <property type="match status" value="5"/>
</dbReference>
<dbReference type="SUPFAM" id="SSF50978">
    <property type="entry name" value="WD40 repeat-like"/>
    <property type="match status" value="1"/>
</dbReference>
<feature type="compositionally biased region" description="Polar residues" evidence="4">
    <location>
        <begin position="1"/>
        <end position="14"/>
    </location>
</feature>
<feature type="region of interest" description="Disordered" evidence="4">
    <location>
        <begin position="1"/>
        <end position="38"/>
    </location>
</feature>
<organism evidence="5 6">
    <name type="scientific">Oopsacas minuta</name>
    <dbReference type="NCBI Taxonomy" id="111878"/>
    <lineage>
        <taxon>Eukaryota</taxon>
        <taxon>Metazoa</taxon>
        <taxon>Porifera</taxon>
        <taxon>Hexactinellida</taxon>
        <taxon>Hexasterophora</taxon>
        <taxon>Lyssacinosida</taxon>
        <taxon>Leucopsacidae</taxon>
        <taxon>Oopsacas</taxon>
    </lineage>
</organism>
<evidence type="ECO:0000256" key="3">
    <source>
        <dbReference type="PROSITE-ProRule" id="PRU00221"/>
    </source>
</evidence>
<feature type="repeat" description="WD" evidence="3">
    <location>
        <begin position="134"/>
        <end position="173"/>
    </location>
</feature>
<dbReference type="EMBL" id="JAKMXF010000303">
    <property type="protein sequence ID" value="KAI6651570.1"/>
    <property type="molecule type" value="Genomic_DNA"/>
</dbReference>
<dbReference type="Gene3D" id="2.130.10.10">
    <property type="entry name" value="YVTN repeat-like/Quinoprotein amine dehydrogenase"/>
    <property type="match status" value="2"/>
</dbReference>